<evidence type="ECO:0000256" key="1">
    <source>
        <dbReference type="SAM" id="MobiDB-lite"/>
    </source>
</evidence>
<accession>A0A1V2LV53</accession>
<feature type="compositionally biased region" description="Basic and acidic residues" evidence="1">
    <location>
        <begin position="585"/>
        <end position="634"/>
    </location>
</feature>
<sequence length="997" mass="110332">MNSNAFSSDMFTSDSTSNTLNGGSTTGNLNVYSVEQMVDVYKHLQENGQLSADPYAAAVNSSRTGSLETPQIVSLLANGDGYKEEKKNLSTKEQEDKEDKNKQQQQQQHSNSNSNSNSSSNNSSHQSRHDQGGGETGALNDTSLNETSLNLIVASWYYLDDHHNQQGPFDSTIMQQWFLSNFLVPTLSVRREGELDWLLISDLWEICQIQPNFNPSLAPFNQPLPQIPLKGILRKPILPMGLSLFDSTNSIFNNPSNNSSQFLNNTISSTVNTNSNTPLLGNATLETNTNDATIDSRSNSTYSTSLMGAVSGHTNTSNLMNYLNVDMNPINSLSLSSLNPSHAINMGLPTLDLNNQNMTMGMAMSNSYSMSNMTSLNNDPHLSHFNNITSSMMNPIGSMHSLSESNAFGNLNQLNSMASTPSFNPLDQASMNLELRTDSQLAVEKQPLTPSANQMTDLNNTLNRLDISTQKNYTTNRIEMENAAAQAHVKENMESMGYTGGSGSPKLNTHGRNDGSRHDKQGSSNTIEKKDEERIHEEKEASASRTNETSESCSMKAEQPEPNNVPTPIPSVNLEQHMKALESENKRKMKEQQEQRRLQQEKLMREEEEARKREEEKLAKESERERSKREKEEAASTSQSRKLKSTVAPWASVSQKLPVKSLEEIQREEKLKRDEELKRLKIEENDRLLATRLALEDSAIPTISVSKKKKVISLSELSKPSTPSLLSGSSWGTGTFAPSIPTPSLEEIKREELSRLKADKIPMGQQTIAQAIAQQKALFSGGSMDDVDAGQSDTSDWTVATKKQKPKVVASITPVASHPKNSKIKTGVPKTTPLKTATAKQMSTASKPTATSSFASSLRGTVSVPTSKAEMSYPAPVVDFLVWVRSQLSDLYKTVNKEDVIQIMMQLPVGSDSQEIIADTIYSNSSTMDGRRFASEFMKKRSRIEETIRKKNWAFDWFEAIENTKNIKISKSSTSTNDDDDWSDAFTVVSKKSRKGN</sequence>
<dbReference type="Proteomes" id="UP000189274">
    <property type="component" value="Unassembled WGS sequence"/>
</dbReference>
<dbReference type="Pfam" id="PF02213">
    <property type="entry name" value="GYF"/>
    <property type="match status" value="1"/>
</dbReference>
<feature type="region of interest" description="Disordered" evidence="1">
    <location>
        <begin position="78"/>
        <end position="142"/>
    </location>
</feature>
<proteinExistence type="predicted"/>
<feature type="compositionally biased region" description="Low complexity" evidence="1">
    <location>
        <begin position="103"/>
        <end position="125"/>
    </location>
</feature>
<protein>
    <submittedName>
        <fullName evidence="3">SMY2 2</fullName>
    </submittedName>
</protein>
<dbReference type="CDD" id="cd22249">
    <property type="entry name" value="UDM1_RNF168_RNF169-like"/>
    <property type="match status" value="1"/>
</dbReference>
<feature type="region of interest" description="Disordered" evidence="1">
    <location>
        <begin position="1"/>
        <end position="24"/>
    </location>
</feature>
<dbReference type="InterPro" id="IPR035445">
    <property type="entry name" value="GYF-like_dom_sf"/>
</dbReference>
<organism evidence="3 4">
    <name type="scientific">Pichia kudriavzevii</name>
    <name type="common">Yeast</name>
    <name type="synonym">Issatchenkia orientalis</name>
    <dbReference type="NCBI Taxonomy" id="4909"/>
    <lineage>
        <taxon>Eukaryota</taxon>
        <taxon>Fungi</taxon>
        <taxon>Dikarya</taxon>
        <taxon>Ascomycota</taxon>
        <taxon>Saccharomycotina</taxon>
        <taxon>Pichiomycetes</taxon>
        <taxon>Pichiales</taxon>
        <taxon>Pichiaceae</taxon>
        <taxon>Pichia</taxon>
    </lineage>
</organism>
<evidence type="ECO:0000259" key="2">
    <source>
        <dbReference type="PROSITE" id="PS50829"/>
    </source>
</evidence>
<dbReference type="Gene3D" id="3.30.1490.40">
    <property type="match status" value="1"/>
</dbReference>
<dbReference type="VEuPathDB" id="FungiDB:C5L36_0B11950"/>
<feature type="compositionally biased region" description="Basic and acidic residues" evidence="1">
    <location>
        <begin position="81"/>
        <end position="102"/>
    </location>
</feature>
<feature type="region of interest" description="Disordered" evidence="1">
    <location>
        <begin position="585"/>
        <end position="650"/>
    </location>
</feature>
<dbReference type="AlphaFoldDB" id="A0A1V2LV53"/>
<dbReference type="EMBL" id="MQVM01000002">
    <property type="protein sequence ID" value="ONH77132.1"/>
    <property type="molecule type" value="Genomic_DNA"/>
</dbReference>
<name>A0A1V2LV53_PICKU</name>
<evidence type="ECO:0000313" key="3">
    <source>
        <dbReference type="EMBL" id="ONH77132.1"/>
    </source>
</evidence>
<feature type="region of interest" description="Disordered" evidence="1">
    <location>
        <begin position="495"/>
        <end position="571"/>
    </location>
</feature>
<feature type="domain" description="GYF" evidence="2">
    <location>
        <begin position="153"/>
        <end position="196"/>
    </location>
</feature>
<gene>
    <name evidence="3" type="ORF">BOH78_0692</name>
</gene>
<dbReference type="SUPFAM" id="SSF55277">
    <property type="entry name" value="GYF domain"/>
    <property type="match status" value="1"/>
</dbReference>
<evidence type="ECO:0000313" key="4">
    <source>
        <dbReference type="Proteomes" id="UP000189274"/>
    </source>
</evidence>
<comment type="caution">
    <text evidence="3">The sequence shown here is derived from an EMBL/GenBank/DDBJ whole genome shotgun (WGS) entry which is preliminary data.</text>
</comment>
<feature type="compositionally biased region" description="Polar residues" evidence="1">
    <location>
        <begin position="543"/>
        <end position="553"/>
    </location>
</feature>
<dbReference type="PROSITE" id="PS50829">
    <property type="entry name" value="GYF"/>
    <property type="match status" value="1"/>
</dbReference>
<reference evidence="4" key="1">
    <citation type="journal article" date="2017" name="Genome Announc.">
        <title>Genome sequences of Cyberlindnera fabianii 65, Pichia kudriavzevii 129, and Saccharomyces cerevisiae 131 isolated from fermented masau fruits in Zimbabwe.</title>
        <authorList>
            <person name="van Rijswijck I.M.H."/>
            <person name="Derks M.F.L."/>
            <person name="Abee T."/>
            <person name="de Ridder D."/>
            <person name="Smid E.J."/>
        </authorList>
    </citation>
    <scope>NUCLEOTIDE SEQUENCE [LARGE SCALE GENOMIC DNA]</scope>
    <source>
        <strain evidence="4">129</strain>
    </source>
</reference>
<dbReference type="InterPro" id="IPR003169">
    <property type="entry name" value="GYF"/>
</dbReference>
<feature type="compositionally biased region" description="Basic and acidic residues" evidence="1">
    <location>
        <begin position="511"/>
        <end position="542"/>
    </location>
</feature>